<keyword evidence="7" id="KW-1133">Transmembrane helix</keyword>
<keyword evidence="3" id="KW-0732">Signal</keyword>
<dbReference type="InterPro" id="IPR003599">
    <property type="entry name" value="Ig_sub"/>
</dbReference>
<dbReference type="PROSITE" id="PS50835">
    <property type="entry name" value="IG_LIKE"/>
    <property type="match status" value="1"/>
</dbReference>
<dbReference type="InterPro" id="IPR013783">
    <property type="entry name" value="Ig-like_fold"/>
</dbReference>
<feature type="domain" description="Ig-like" evidence="8">
    <location>
        <begin position="45"/>
        <end position="160"/>
    </location>
</feature>
<dbReference type="GO" id="GO:0004888">
    <property type="term" value="F:transmembrane signaling receptor activity"/>
    <property type="evidence" value="ECO:0007669"/>
    <property type="project" value="TreeGrafter"/>
</dbReference>
<reference evidence="9 10" key="1">
    <citation type="journal article" date="2020" name="Mol. Biol. Evol.">
        <title>Interspecific Gene Flow and the Evolution of Specialization in Black and White Rhinoceros.</title>
        <authorList>
            <person name="Moodley Y."/>
            <person name="Westbury M.V."/>
            <person name="Russo I.M."/>
            <person name="Gopalakrishnan S."/>
            <person name="Rakotoarivelo A."/>
            <person name="Olsen R.A."/>
            <person name="Prost S."/>
            <person name="Tunstall T."/>
            <person name="Ryder O.A."/>
            <person name="Dalen L."/>
            <person name="Bruford M.W."/>
        </authorList>
    </citation>
    <scope>NUCLEOTIDE SEQUENCE [LARGE SCALE GENOMIC DNA]</scope>
    <source>
        <strain evidence="9">SBR-YM</strain>
        <tissue evidence="9">Skin</tissue>
    </source>
</reference>
<evidence type="ECO:0000256" key="7">
    <source>
        <dbReference type="SAM" id="Phobius"/>
    </source>
</evidence>
<dbReference type="SMART" id="SM00409">
    <property type="entry name" value="IG"/>
    <property type="match status" value="1"/>
</dbReference>
<dbReference type="InterPro" id="IPR007110">
    <property type="entry name" value="Ig-like_dom"/>
</dbReference>
<dbReference type="Proteomes" id="UP000551758">
    <property type="component" value="Unassembled WGS sequence"/>
</dbReference>
<evidence type="ECO:0000256" key="4">
    <source>
        <dbReference type="ARBA" id="ARBA00023136"/>
    </source>
</evidence>
<dbReference type="FunFam" id="2.60.40.10:FF:000370">
    <property type="entry name" value="CMRF35-like molecule 1"/>
    <property type="match status" value="1"/>
</dbReference>
<keyword evidence="10" id="KW-1185">Reference proteome</keyword>
<organism evidence="9 10">
    <name type="scientific">Diceros bicornis minor</name>
    <name type="common">South-central black rhinoceros</name>
    <dbReference type="NCBI Taxonomy" id="77932"/>
    <lineage>
        <taxon>Eukaryota</taxon>
        <taxon>Metazoa</taxon>
        <taxon>Chordata</taxon>
        <taxon>Craniata</taxon>
        <taxon>Vertebrata</taxon>
        <taxon>Euteleostomi</taxon>
        <taxon>Mammalia</taxon>
        <taxon>Eutheria</taxon>
        <taxon>Laurasiatheria</taxon>
        <taxon>Perissodactyla</taxon>
        <taxon>Rhinocerotidae</taxon>
        <taxon>Diceros</taxon>
    </lineage>
</organism>
<dbReference type="AlphaFoldDB" id="A0A7J7EUT5"/>
<dbReference type="EMBL" id="JACDTQ010002282">
    <property type="protein sequence ID" value="KAF5919451.1"/>
    <property type="molecule type" value="Genomic_DNA"/>
</dbReference>
<name>A0A7J7EUT5_DICBM</name>
<proteinExistence type="predicted"/>
<keyword evidence="2 7" id="KW-0812">Transmembrane</keyword>
<dbReference type="SUPFAM" id="SSF48726">
    <property type="entry name" value="Immunoglobulin"/>
    <property type="match status" value="1"/>
</dbReference>
<dbReference type="Gene3D" id="2.60.40.10">
    <property type="entry name" value="Immunoglobulins"/>
    <property type="match status" value="1"/>
</dbReference>
<dbReference type="InterPro" id="IPR013106">
    <property type="entry name" value="Ig_V-set"/>
</dbReference>
<evidence type="ECO:0000256" key="2">
    <source>
        <dbReference type="ARBA" id="ARBA00022692"/>
    </source>
</evidence>
<feature type="region of interest" description="Disordered" evidence="6">
    <location>
        <begin position="223"/>
        <end position="254"/>
    </location>
</feature>
<accession>A0A7J7EUT5</accession>
<dbReference type="GO" id="GO:0005886">
    <property type="term" value="C:plasma membrane"/>
    <property type="evidence" value="ECO:0007669"/>
    <property type="project" value="TreeGrafter"/>
</dbReference>
<evidence type="ECO:0000313" key="10">
    <source>
        <dbReference type="Proteomes" id="UP000551758"/>
    </source>
</evidence>
<evidence type="ECO:0000256" key="5">
    <source>
        <dbReference type="ARBA" id="ARBA00023157"/>
    </source>
</evidence>
<evidence type="ECO:0000259" key="8">
    <source>
        <dbReference type="PROSITE" id="PS50835"/>
    </source>
</evidence>
<sequence length="358" mass="39008">MSLQVPIPELRTIHASLGTFPLGFRQTAPDEAHQDGLLGCGLCFPGCLSLMGPSCVTGTMGNSLSVQCQYEERYKAYNKYWCRGQYDTTCDIIVETKGEEKDERNGRVSIRDRADKLTFTVTMENLNADDAGSYWCGIQTVWILDAWSRDPSVQVKVSVSPAPGTTTGTTRCPVAPATLPVVNTGQNLSTRKPSNVHFLLLVFLKLPLFLSMLTAVLWVNRPQRGPRGRQSQPDQGNRPCSALAPGRLSLGGQPFRLDKRDLQTLDSRAGGLQCLDSGGTRVFWGCCSCASMESSGSQRTLSESSVCRQKLHSLSQAASPSPLNSLRLDQPSPLCQAQACPELVMAVSRKHFESSSKC</sequence>
<dbReference type="PANTHER" id="PTHR11860:SF89">
    <property type="entry name" value="CMRF35-LIKE MOLECULE 2"/>
    <property type="match status" value="1"/>
</dbReference>
<dbReference type="CDD" id="cd05716">
    <property type="entry name" value="IgV_pIgR_like"/>
    <property type="match status" value="1"/>
</dbReference>
<protein>
    <recommendedName>
        <fullName evidence="8">Ig-like domain-containing protein</fullName>
    </recommendedName>
</protein>
<gene>
    <name evidence="9" type="ORF">HPG69_006051</name>
</gene>
<comment type="caution">
    <text evidence="9">The sequence shown here is derived from an EMBL/GenBank/DDBJ whole genome shotgun (WGS) entry which is preliminary data.</text>
</comment>
<evidence type="ECO:0000256" key="1">
    <source>
        <dbReference type="ARBA" id="ARBA00004370"/>
    </source>
</evidence>
<dbReference type="InterPro" id="IPR050671">
    <property type="entry name" value="CD300_family_receptors"/>
</dbReference>
<feature type="transmembrane region" description="Helical" evidence="7">
    <location>
        <begin position="196"/>
        <end position="219"/>
    </location>
</feature>
<evidence type="ECO:0000256" key="6">
    <source>
        <dbReference type="SAM" id="MobiDB-lite"/>
    </source>
</evidence>
<evidence type="ECO:0000256" key="3">
    <source>
        <dbReference type="ARBA" id="ARBA00022729"/>
    </source>
</evidence>
<comment type="subcellular location">
    <subcellularLocation>
        <location evidence="1">Membrane</location>
    </subcellularLocation>
</comment>
<dbReference type="InterPro" id="IPR036179">
    <property type="entry name" value="Ig-like_dom_sf"/>
</dbReference>
<keyword evidence="5" id="KW-1015">Disulfide bond</keyword>
<evidence type="ECO:0000313" key="9">
    <source>
        <dbReference type="EMBL" id="KAF5919451.1"/>
    </source>
</evidence>
<dbReference type="Pfam" id="PF07686">
    <property type="entry name" value="V-set"/>
    <property type="match status" value="1"/>
</dbReference>
<dbReference type="PANTHER" id="PTHR11860">
    <property type="entry name" value="POLYMERIC-IMMUNOGLOBULIN RECEPTOR"/>
    <property type="match status" value="1"/>
</dbReference>
<feature type="compositionally biased region" description="Low complexity" evidence="6">
    <location>
        <begin position="223"/>
        <end position="236"/>
    </location>
</feature>
<keyword evidence="4 7" id="KW-0472">Membrane</keyword>